<dbReference type="EMBL" id="ML119146">
    <property type="protein sequence ID" value="RPB10052.1"/>
    <property type="molecule type" value="Genomic_DNA"/>
</dbReference>
<proteinExistence type="predicted"/>
<gene>
    <name evidence="1" type="ORF">P167DRAFT_607558</name>
</gene>
<evidence type="ECO:0000313" key="2">
    <source>
        <dbReference type="Proteomes" id="UP000277580"/>
    </source>
</evidence>
<reference evidence="1 2" key="1">
    <citation type="journal article" date="2018" name="Nat. Ecol. Evol.">
        <title>Pezizomycetes genomes reveal the molecular basis of ectomycorrhizal truffle lifestyle.</title>
        <authorList>
            <person name="Murat C."/>
            <person name="Payen T."/>
            <person name="Noel B."/>
            <person name="Kuo A."/>
            <person name="Morin E."/>
            <person name="Chen J."/>
            <person name="Kohler A."/>
            <person name="Krizsan K."/>
            <person name="Balestrini R."/>
            <person name="Da Silva C."/>
            <person name="Montanini B."/>
            <person name="Hainaut M."/>
            <person name="Levati E."/>
            <person name="Barry K.W."/>
            <person name="Belfiori B."/>
            <person name="Cichocki N."/>
            <person name="Clum A."/>
            <person name="Dockter R.B."/>
            <person name="Fauchery L."/>
            <person name="Guy J."/>
            <person name="Iotti M."/>
            <person name="Le Tacon F."/>
            <person name="Lindquist E.A."/>
            <person name="Lipzen A."/>
            <person name="Malagnac F."/>
            <person name="Mello A."/>
            <person name="Molinier V."/>
            <person name="Miyauchi S."/>
            <person name="Poulain J."/>
            <person name="Riccioni C."/>
            <person name="Rubini A."/>
            <person name="Sitrit Y."/>
            <person name="Splivallo R."/>
            <person name="Traeger S."/>
            <person name="Wang M."/>
            <person name="Zifcakova L."/>
            <person name="Wipf D."/>
            <person name="Zambonelli A."/>
            <person name="Paolocci F."/>
            <person name="Nowrousian M."/>
            <person name="Ottonello S."/>
            <person name="Baldrian P."/>
            <person name="Spatafora J.W."/>
            <person name="Henrissat B."/>
            <person name="Nagy L.G."/>
            <person name="Aury J.M."/>
            <person name="Wincker P."/>
            <person name="Grigoriev I.V."/>
            <person name="Bonfante P."/>
            <person name="Martin F.M."/>
        </authorList>
    </citation>
    <scope>NUCLEOTIDE SEQUENCE [LARGE SCALE GENOMIC DNA]</scope>
    <source>
        <strain evidence="1 2">CCBAS932</strain>
    </source>
</reference>
<keyword evidence="2" id="KW-1185">Reference proteome</keyword>
<dbReference type="Proteomes" id="UP000277580">
    <property type="component" value="Unassembled WGS sequence"/>
</dbReference>
<organism evidence="1 2">
    <name type="scientific">Morchella conica CCBAS932</name>
    <dbReference type="NCBI Taxonomy" id="1392247"/>
    <lineage>
        <taxon>Eukaryota</taxon>
        <taxon>Fungi</taxon>
        <taxon>Dikarya</taxon>
        <taxon>Ascomycota</taxon>
        <taxon>Pezizomycotina</taxon>
        <taxon>Pezizomycetes</taxon>
        <taxon>Pezizales</taxon>
        <taxon>Morchellaceae</taxon>
        <taxon>Morchella</taxon>
    </lineage>
</organism>
<evidence type="ECO:0000313" key="1">
    <source>
        <dbReference type="EMBL" id="RPB10052.1"/>
    </source>
</evidence>
<dbReference type="InParanoid" id="A0A3N4KL73"/>
<dbReference type="AlphaFoldDB" id="A0A3N4KL73"/>
<accession>A0A3N4KL73</accession>
<sequence>MVMENSEPACVGESTASTFPCPYLVYYSKIGEIPHKDCFGKRFQTLKCITRHIQRIHIRQDRCDNCHLRLGYDMGRHKGGKYCKGKDREPEVPQKAINLLNNLKLSLRLKSFQGIKDVLFIDGQVVYDYHKEPLSSTEDEDLDEDAIDASLPEAVWVDGIWE</sequence>
<protein>
    <submittedName>
        <fullName evidence="1">Uncharacterized protein</fullName>
    </submittedName>
</protein>
<name>A0A3N4KL73_9PEZI</name>